<dbReference type="PRINTS" id="PR00455">
    <property type="entry name" value="HTHTETR"/>
</dbReference>
<dbReference type="AlphaFoldDB" id="A0A1M5VTU4"/>
<keyword evidence="5" id="KW-1185">Reference proteome</keyword>
<gene>
    <name evidence="4" type="ORF">SAMN02745207_02480</name>
</gene>
<dbReference type="PROSITE" id="PS01081">
    <property type="entry name" value="HTH_TETR_1"/>
    <property type="match status" value="1"/>
</dbReference>
<dbReference type="EMBL" id="FQXM01000013">
    <property type="protein sequence ID" value="SHH78590.1"/>
    <property type="molecule type" value="Genomic_DNA"/>
</dbReference>
<keyword evidence="1 2" id="KW-0238">DNA-binding</keyword>
<evidence type="ECO:0000256" key="2">
    <source>
        <dbReference type="PROSITE-ProRule" id="PRU00335"/>
    </source>
</evidence>
<dbReference type="GO" id="GO:0003677">
    <property type="term" value="F:DNA binding"/>
    <property type="evidence" value="ECO:0007669"/>
    <property type="project" value="UniProtKB-UniRule"/>
</dbReference>
<dbReference type="RefSeq" id="WP_073338743.1">
    <property type="nucleotide sequence ID" value="NZ_FQXM01000013.1"/>
</dbReference>
<dbReference type="Proteomes" id="UP000184447">
    <property type="component" value="Unassembled WGS sequence"/>
</dbReference>
<dbReference type="InterPro" id="IPR009057">
    <property type="entry name" value="Homeodomain-like_sf"/>
</dbReference>
<name>A0A1M5VTU4_9CLOT</name>
<evidence type="ECO:0000313" key="4">
    <source>
        <dbReference type="EMBL" id="SHH78590.1"/>
    </source>
</evidence>
<evidence type="ECO:0000256" key="1">
    <source>
        <dbReference type="ARBA" id="ARBA00023125"/>
    </source>
</evidence>
<protein>
    <submittedName>
        <fullName evidence="4">Transcriptional regulator, TetR family</fullName>
    </submittedName>
</protein>
<dbReference type="STRING" id="1121316.SAMN02745207_02480"/>
<dbReference type="PROSITE" id="PS50977">
    <property type="entry name" value="HTH_TETR_2"/>
    <property type="match status" value="1"/>
</dbReference>
<dbReference type="SUPFAM" id="SSF46689">
    <property type="entry name" value="Homeodomain-like"/>
    <property type="match status" value="1"/>
</dbReference>
<dbReference type="Gene3D" id="1.10.357.10">
    <property type="entry name" value="Tetracycline Repressor, domain 2"/>
    <property type="match status" value="1"/>
</dbReference>
<dbReference type="PANTHER" id="PTHR43479:SF11">
    <property type="entry name" value="ACREF_ENVCD OPERON REPRESSOR-RELATED"/>
    <property type="match status" value="1"/>
</dbReference>
<dbReference type="InterPro" id="IPR023772">
    <property type="entry name" value="DNA-bd_HTH_TetR-type_CS"/>
</dbReference>
<feature type="domain" description="HTH tetR-type" evidence="3">
    <location>
        <begin position="8"/>
        <end position="68"/>
    </location>
</feature>
<reference evidence="4 5" key="1">
    <citation type="submission" date="2016-11" db="EMBL/GenBank/DDBJ databases">
        <authorList>
            <person name="Jaros S."/>
            <person name="Januszkiewicz K."/>
            <person name="Wedrychowicz H."/>
        </authorList>
    </citation>
    <scope>NUCLEOTIDE SEQUENCE [LARGE SCALE GENOMIC DNA]</scope>
    <source>
        <strain evidence="4 5">DSM 8605</strain>
    </source>
</reference>
<dbReference type="InterPro" id="IPR050624">
    <property type="entry name" value="HTH-type_Tx_Regulator"/>
</dbReference>
<organism evidence="4 5">
    <name type="scientific">Clostridium grantii DSM 8605</name>
    <dbReference type="NCBI Taxonomy" id="1121316"/>
    <lineage>
        <taxon>Bacteria</taxon>
        <taxon>Bacillati</taxon>
        <taxon>Bacillota</taxon>
        <taxon>Clostridia</taxon>
        <taxon>Eubacteriales</taxon>
        <taxon>Clostridiaceae</taxon>
        <taxon>Clostridium</taxon>
    </lineage>
</organism>
<dbReference type="SUPFAM" id="SSF48498">
    <property type="entry name" value="Tetracyclin repressor-like, C-terminal domain"/>
    <property type="match status" value="1"/>
</dbReference>
<feature type="DNA-binding region" description="H-T-H motif" evidence="2">
    <location>
        <begin position="31"/>
        <end position="50"/>
    </location>
</feature>
<proteinExistence type="predicted"/>
<dbReference type="Pfam" id="PF00440">
    <property type="entry name" value="TetR_N"/>
    <property type="match status" value="1"/>
</dbReference>
<accession>A0A1M5VTU4</accession>
<dbReference type="OrthoDB" id="9780939at2"/>
<dbReference type="InterPro" id="IPR001647">
    <property type="entry name" value="HTH_TetR"/>
</dbReference>
<evidence type="ECO:0000259" key="3">
    <source>
        <dbReference type="PROSITE" id="PS50977"/>
    </source>
</evidence>
<dbReference type="PANTHER" id="PTHR43479">
    <property type="entry name" value="ACREF/ENVCD OPERON REPRESSOR-RELATED"/>
    <property type="match status" value="1"/>
</dbReference>
<dbReference type="InterPro" id="IPR036271">
    <property type="entry name" value="Tet_transcr_reg_TetR-rel_C_sf"/>
</dbReference>
<evidence type="ECO:0000313" key="5">
    <source>
        <dbReference type="Proteomes" id="UP000184447"/>
    </source>
</evidence>
<sequence>MKIDELNKEKKDNIINYAMEEFATSGYDKASTNTIVQKAGISKGSIFQYFGNKKMMFFYLYDYAENIIEVYLTNYVDFKHPDLFYRIEELMNQLAMLLIKHPNVMNFVDAAKSEENLEILNEVKKRKRASTDILVKRVFNNVDLTLFKENVDYEKTCFIVSSTLKNLIDKEMESGKKCSEALIIESLKEYIDYFRIVFYK</sequence>